<dbReference type="EMBL" id="JBFMKM010000012">
    <property type="protein sequence ID" value="KAL1302543.1"/>
    <property type="molecule type" value="Genomic_DNA"/>
</dbReference>
<feature type="compositionally biased region" description="Polar residues" evidence="1">
    <location>
        <begin position="12"/>
        <end position="30"/>
    </location>
</feature>
<evidence type="ECO:0000256" key="1">
    <source>
        <dbReference type="SAM" id="MobiDB-lite"/>
    </source>
</evidence>
<comment type="caution">
    <text evidence="3">The sequence shown here is derived from an EMBL/GenBank/DDBJ whole genome shotgun (WGS) entry which is preliminary data.</text>
</comment>
<feature type="region of interest" description="Disordered" evidence="1">
    <location>
        <begin position="381"/>
        <end position="438"/>
    </location>
</feature>
<evidence type="ECO:0000313" key="3">
    <source>
        <dbReference type="EMBL" id="KAL1302543.1"/>
    </source>
</evidence>
<dbReference type="Pfam" id="PF11001">
    <property type="entry name" value="AFUB_07903_YDR124W_hel"/>
    <property type="match status" value="1"/>
</dbReference>
<feature type="compositionally biased region" description="Low complexity" evidence="1">
    <location>
        <begin position="146"/>
        <end position="155"/>
    </location>
</feature>
<feature type="region of interest" description="Disordered" evidence="1">
    <location>
        <begin position="115"/>
        <end position="178"/>
    </location>
</feature>
<reference evidence="3 4" key="1">
    <citation type="submission" date="2024-07" db="EMBL/GenBank/DDBJ databases">
        <title>Draft sequence of the Neodothiora populina.</title>
        <authorList>
            <person name="Drown D.D."/>
            <person name="Schuette U.S."/>
            <person name="Buechlein A.B."/>
            <person name="Rusch D.R."/>
            <person name="Winton L.W."/>
            <person name="Adams G.A."/>
        </authorList>
    </citation>
    <scope>NUCLEOTIDE SEQUENCE [LARGE SCALE GENOMIC DNA]</scope>
    <source>
        <strain evidence="3 4">CPC 39397</strain>
    </source>
</reference>
<proteinExistence type="predicted"/>
<dbReference type="RefSeq" id="XP_069198819.1">
    <property type="nucleotide sequence ID" value="XM_069342312.1"/>
</dbReference>
<organism evidence="3 4">
    <name type="scientific">Neodothiora populina</name>
    <dbReference type="NCBI Taxonomy" id="2781224"/>
    <lineage>
        <taxon>Eukaryota</taxon>
        <taxon>Fungi</taxon>
        <taxon>Dikarya</taxon>
        <taxon>Ascomycota</taxon>
        <taxon>Pezizomycotina</taxon>
        <taxon>Dothideomycetes</taxon>
        <taxon>Dothideomycetidae</taxon>
        <taxon>Dothideales</taxon>
        <taxon>Dothioraceae</taxon>
        <taxon>Neodothiora</taxon>
    </lineage>
</organism>
<feature type="domain" description="Subtelomeric hrmA-associated cluster protein AFUB-079030/YDR124W-like helical bundle" evidence="2">
    <location>
        <begin position="190"/>
        <end position="352"/>
    </location>
</feature>
<evidence type="ECO:0000259" key="2">
    <source>
        <dbReference type="Pfam" id="PF11001"/>
    </source>
</evidence>
<dbReference type="PANTHER" id="PTHR36102:SF1">
    <property type="entry name" value="YDR124W-LIKE HELICAL BUNDLE DOMAIN-CONTAINING PROTEIN"/>
    <property type="match status" value="1"/>
</dbReference>
<sequence length="683" mass="75944">MVANSRLRPQYGKQSDTGRINADSASSFDSQGPEAMYWRSQMRGTGVKYAGLTTSDALDEQCSLKSEASKSNEWLQVIIGNWSNLSHSEREKCMQIASRSNTVCEISSEQSELVPSQAKSNILKQSNPKGKTKWQQKPRSSRLQPKPKSTSPSKSASRKRKQFVDDESDSDDDWEEIRRPQDLPSVSFRVNDKEKVQAFLYTRFMQIQQSAGKVIAKAWIKAICPKKQANYPYVDCNPRPDQPRRRPRHAGPPRVPIFWPGLDVCRHKEPDHLDKNERTYLLVHLIRIAWGPKEWKQSNGESCEVPKLIMSGDWIQFLQEVFPAEKLAEVPGSTGEKTKQRVQYLNDIYKVALAEQEYLQGGNDGRTMLTFTGDVKLLHPKDARSRRTRPNNSIVSELVEADPVERSTTPISTAPTVTTSTSPSHELTESPKFDERQGISESKVLEVHKTRTQSIQKVREVDVSSGQSSSAIPNSPWIVVAPTESDSSVLSPTSMQSMQGLKTEQSIGPRDSVGSAHYFSPLAHYASPQGHSTISNAPVWGENFGPYMTFTPASFSGEATQVTSGNDTVYRQDMGMLDPMLGGLTIRSQAVDAPFYAQDQKLFAPLTNISYPVMYGAEPSATQMYGGAVPLCSESYSTQNPQGRGTAIPGHRMSIGMEYMTPMSNAEGVYAQAELVSGEYQQF</sequence>
<feature type="compositionally biased region" description="Basic residues" evidence="1">
    <location>
        <begin position="130"/>
        <end position="140"/>
    </location>
</feature>
<dbReference type="InterPro" id="IPR047092">
    <property type="entry name" value="AFUB_07903/YDR124W-like_hel"/>
</dbReference>
<dbReference type="InterPro" id="IPR021264">
    <property type="entry name" value="AFUB_079030/YDR124W-like"/>
</dbReference>
<dbReference type="PANTHER" id="PTHR36102">
    <property type="entry name" value="CHROMOSOME 10, WHOLE GENOME SHOTGUN SEQUENCE"/>
    <property type="match status" value="1"/>
</dbReference>
<keyword evidence="4" id="KW-1185">Reference proteome</keyword>
<feature type="region of interest" description="Disordered" evidence="1">
    <location>
        <begin position="1"/>
        <end position="32"/>
    </location>
</feature>
<gene>
    <name evidence="3" type="ORF">AAFC00_002925</name>
</gene>
<dbReference type="GeneID" id="95976627"/>
<feature type="compositionally biased region" description="Basic and acidic residues" evidence="1">
    <location>
        <begin position="426"/>
        <end position="438"/>
    </location>
</feature>
<feature type="compositionally biased region" description="Low complexity" evidence="1">
    <location>
        <begin position="407"/>
        <end position="424"/>
    </location>
</feature>
<dbReference type="Proteomes" id="UP001562354">
    <property type="component" value="Unassembled WGS sequence"/>
</dbReference>
<evidence type="ECO:0000313" key="4">
    <source>
        <dbReference type="Proteomes" id="UP001562354"/>
    </source>
</evidence>
<name>A0ABR3P9F5_9PEZI</name>
<feature type="compositionally biased region" description="Polar residues" evidence="1">
    <location>
        <begin position="115"/>
        <end position="129"/>
    </location>
</feature>
<feature type="compositionally biased region" description="Acidic residues" evidence="1">
    <location>
        <begin position="165"/>
        <end position="175"/>
    </location>
</feature>
<accession>A0ABR3P9F5</accession>
<protein>
    <recommendedName>
        <fullName evidence="2">Subtelomeric hrmA-associated cluster protein AFUB-079030/YDR124W-like helical bundle domain-containing protein</fullName>
    </recommendedName>
</protein>